<evidence type="ECO:0000313" key="2">
    <source>
        <dbReference type="Proteomes" id="UP000828390"/>
    </source>
</evidence>
<organism evidence="1 2">
    <name type="scientific">Dreissena polymorpha</name>
    <name type="common">Zebra mussel</name>
    <name type="synonym">Mytilus polymorpha</name>
    <dbReference type="NCBI Taxonomy" id="45954"/>
    <lineage>
        <taxon>Eukaryota</taxon>
        <taxon>Metazoa</taxon>
        <taxon>Spiralia</taxon>
        <taxon>Lophotrochozoa</taxon>
        <taxon>Mollusca</taxon>
        <taxon>Bivalvia</taxon>
        <taxon>Autobranchia</taxon>
        <taxon>Heteroconchia</taxon>
        <taxon>Euheterodonta</taxon>
        <taxon>Imparidentia</taxon>
        <taxon>Neoheterodontei</taxon>
        <taxon>Myida</taxon>
        <taxon>Dreissenoidea</taxon>
        <taxon>Dreissenidae</taxon>
        <taxon>Dreissena</taxon>
    </lineage>
</organism>
<dbReference type="EMBL" id="JAIWYP010000008">
    <property type="protein sequence ID" value="KAH3782076.1"/>
    <property type="molecule type" value="Genomic_DNA"/>
</dbReference>
<evidence type="ECO:0000313" key="1">
    <source>
        <dbReference type="EMBL" id="KAH3782076.1"/>
    </source>
</evidence>
<name>A0A9D4INC8_DREPO</name>
<reference evidence="1" key="1">
    <citation type="journal article" date="2019" name="bioRxiv">
        <title>The Genome of the Zebra Mussel, Dreissena polymorpha: A Resource for Invasive Species Research.</title>
        <authorList>
            <person name="McCartney M.A."/>
            <person name="Auch B."/>
            <person name="Kono T."/>
            <person name="Mallez S."/>
            <person name="Zhang Y."/>
            <person name="Obille A."/>
            <person name="Becker A."/>
            <person name="Abrahante J.E."/>
            <person name="Garbe J."/>
            <person name="Badalamenti J.P."/>
            <person name="Herman A."/>
            <person name="Mangelson H."/>
            <person name="Liachko I."/>
            <person name="Sullivan S."/>
            <person name="Sone E.D."/>
            <person name="Koren S."/>
            <person name="Silverstein K.A.T."/>
            <person name="Beckman K.B."/>
            <person name="Gohl D.M."/>
        </authorList>
    </citation>
    <scope>NUCLEOTIDE SEQUENCE</scope>
    <source>
        <strain evidence="1">Duluth1</strain>
        <tissue evidence="1">Whole animal</tissue>
    </source>
</reference>
<dbReference type="AlphaFoldDB" id="A0A9D4INC8"/>
<comment type="caution">
    <text evidence="1">The sequence shown here is derived from an EMBL/GenBank/DDBJ whole genome shotgun (WGS) entry which is preliminary data.</text>
</comment>
<sequence>MLKENVDRLGDLLLTPLILDRKILLFKAALAELLEGLQKYLTYLYLASKKMSANHQQHEPVRLARQTTVVEGNNHADKEYEKLKQEMEKVDYYEPVELCGFQPNCKQKRRRWINSLSLPFPKFAYHYGNYL</sequence>
<proteinExistence type="predicted"/>
<accession>A0A9D4INC8</accession>
<protein>
    <submittedName>
        <fullName evidence="1">Uncharacterized protein</fullName>
    </submittedName>
</protein>
<reference evidence="1" key="2">
    <citation type="submission" date="2020-11" db="EMBL/GenBank/DDBJ databases">
        <authorList>
            <person name="McCartney M.A."/>
            <person name="Auch B."/>
            <person name="Kono T."/>
            <person name="Mallez S."/>
            <person name="Becker A."/>
            <person name="Gohl D.M."/>
            <person name="Silverstein K.A.T."/>
            <person name="Koren S."/>
            <person name="Bechman K.B."/>
            <person name="Herman A."/>
            <person name="Abrahante J.E."/>
            <person name="Garbe J."/>
        </authorList>
    </citation>
    <scope>NUCLEOTIDE SEQUENCE</scope>
    <source>
        <strain evidence="1">Duluth1</strain>
        <tissue evidence="1">Whole animal</tissue>
    </source>
</reference>
<keyword evidence="2" id="KW-1185">Reference proteome</keyword>
<dbReference type="Proteomes" id="UP000828390">
    <property type="component" value="Unassembled WGS sequence"/>
</dbReference>
<gene>
    <name evidence="1" type="ORF">DPMN_159987</name>
</gene>